<name>A0ABS3A802_9VIBR</name>
<dbReference type="Proteomes" id="UP000779070">
    <property type="component" value="Unassembled WGS sequence"/>
</dbReference>
<sequence length="49" mass="5504">MLDDFPPLSHQDQQKAVEKIQQLMAQGVSTAEAIKIVAEDIRQQAEPKE</sequence>
<organism evidence="1 2">
    <name type="scientific">Vibrio neptunius</name>
    <dbReference type="NCBI Taxonomy" id="170651"/>
    <lineage>
        <taxon>Bacteria</taxon>
        <taxon>Pseudomonadati</taxon>
        <taxon>Pseudomonadota</taxon>
        <taxon>Gammaproteobacteria</taxon>
        <taxon>Vibrionales</taxon>
        <taxon>Vibrionaceae</taxon>
        <taxon>Vibrio</taxon>
    </lineage>
</organism>
<comment type="caution">
    <text evidence="1">The sequence shown here is derived from an EMBL/GenBank/DDBJ whole genome shotgun (WGS) entry which is preliminary data.</text>
</comment>
<evidence type="ECO:0000313" key="2">
    <source>
        <dbReference type="Proteomes" id="UP000779070"/>
    </source>
</evidence>
<proteinExistence type="predicted"/>
<dbReference type="NCBIfam" id="NF003476">
    <property type="entry name" value="PRK05114.1"/>
    <property type="match status" value="1"/>
</dbReference>
<reference evidence="1 2" key="1">
    <citation type="submission" date="2021-02" db="EMBL/GenBank/DDBJ databases">
        <title>Draft Genome Sequences of 5 Vibrio neptunius Strains Isolated From of Bivalve Hatcheries.</title>
        <authorList>
            <person name="Galvis F."/>
            <person name="Barja J.L."/>
            <person name="Lemos M.L."/>
            <person name="Balado M."/>
        </authorList>
    </citation>
    <scope>NUCLEOTIDE SEQUENCE [LARGE SCALE GENOMIC DNA]</scope>
    <source>
        <strain evidence="1 2">PP-145.98</strain>
    </source>
</reference>
<keyword evidence="2" id="KW-1185">Reference proteome</keyword>
<accession>A0ABS3A802</accession>
<gene>
    <name evidence="1" type="ORF">JYA62_20210</name>
</gene>
<dbReference type="EMBL" id="JAFHLB010000034">
    <property type="protein sequence ID" value="MBN3579984.1"/>
    <property type="molecule type" value="Genomic_DNA"/>
</dbReference>
<evidence type="ECO:0000313" key="1">
    <source>
        <dbReference type="EMBL" id="MBN3579984.1"/>
    </source>
</evidence>
<protein>
    <submittedName>
        <fullName evidence="1">YoaH family protein</fullName>
    </submittedName>
</protein>
<dbReference type="Pfam" id="PF03701">
    <property type="entry name" value="UPF0181"/>
    <property type="match status" value="1"/>
</dbReference>
<dbReference type="InterPro" id="IPR005371">
    <property type="entry name" value="UPF0181"/>
</dbReference>
<dbReference type="RefSeq" id="WP_206371778.1">
    <property type="nucleotide sequence ID" value="NZ_CAWPTM010000108.1"/>
</dbReference>